<dbReference type="EMBL" id="CP046171">
    <property type="protein sequence ID" value="QIS04113.1"/>
    <property type="molecule type" value="Genomic_DNA"/>
</dbReference>
<dbReference type="AlphaFoldDB" id="A0A6G9XTF6"/>
<evidence type="ECO:0000313" key="5">
    <source>
        <dbReference type="Proteomes" id="UP000501705"/>
    </source>
</evidence>
<organism evidence="4 5">
    <name type="scientific">Nocardia brasiliensis</name>
    <dbReference type="NCBI Taxonomy" id="37326"/>
    <lineage>
        <taxon>Bacteria</taxon>
        <taxon>Bacillati</taxon>
        <taxon>Actinomycetota</taxon>
        <taxon>Actinomycetes</taxon>
        <taxon>Mycobacteriales</taxon>
        <taxon>Nocardiaceae</taxon>
        <taxon>Nocardia</taxon>
    </lineage>
</organism>
<comment type="similarity">
    <text evidence="1 2">Belongs to the anti-sigma-factor antagonist family.</text>
</comment>
<reference evidence="4 5" key="1">
    <citation type="journal article" date="2019" name="ACS Chem. Biol.">
        <title>Identification and Mobilization of a Cryptic Antibiotic Biosynthesis Gene Locus from a Human-Pathogenic Nocardia Isolate.</title>
        <authorList>
            <person name="Herisse M."/>
            <person name="Ishida K."/>
            <person name="Porter J.L."/>
            <person name="Howden B."/>
            <person name="Hertweck C."/>
            <person name="Stinear T.P."/>
            <person name="Pidot S.J."/>
        </authorList>
    </citation>
    <scope>NUCLEOTIDE SEQUENCE [LARGE SCALE GENOMIC DNA]</scope>
    <source>
        <strain evidence="4 5">AUSMDU00024985</strain>
    </source>
</reference>
<dbReference type="PANTHER" id="PTHR33495">
    <property type="entry name" value="ANTI-SIGMA FACTOR ANTAGONIST TM_1081-RELATED-RELATED"/>
    <property type="match status" value="1"/>
</dbReference>
<dbReference type="RefSeq" id="WP_167463230.1">
    <property type="nucleotide sequence ID" value="NZ_CP046171.1"/>
</dbReference>
<name>A0A6G9XTF6_NOCBR</name>
<evidence type="ECO:0000313" key="4">
    <source>
        <dbReference type="EMBL" id="QIS04113.1"/>
    </source>
</evidence>
<dbReference type="PROSITE" id="PS50801">
    <property type="entry name" value="STAS"/>
    <property type="match status" value="1"/>
</dbReference>
<dbReference type="Proteomes" id="UP000501705">
    <property type="component" value="Chromosome"/>
</dbReference>
<dbReference type="CDD" id="cd07043">
    <property type="entry name" value="STAS_anti-anti-sigma_factors"/>
    <property type="match status" value="1"/>
</dbReference>
<dbReference type="Gene3D" id="3.30.750.24">
    <property type="entry name" value="STAS domain"/>
    <property type="match status" value="1"/>
</dbReference>
<dbReference type="NCBIfam" id="TIGR00377">
    <property type="entry name" value="ant_ant_sig"/>
    <property type="match status" value="1"/>
</dbReference>
<gene>
    <name evidence="4" type="ORF">F5X71_18860</name>
</gene>
<dbReference type="SUPFAM" id="SSF52091">
    <property type="entry name" value="SpoIIaa-like"/>
    <property type="match status" value="1"/>
</dbReference>
<protein>
    <recommendedName>
        <fullName evidence="2">Anti-sigma factor antagonist</fullName>
    </recommendedName>
</protein>
<dbReference type="InterPro" id="IPR036513">
    <property type="entry name" value="STAS_dom_sf"/>
</dbReference>
<dbReference type="PANTHER" id="PTHR33495:SF2">
    <property type="entry name" value="ANTI-SIGMA FACTOR ANTAGONIST TM_1081-RELATED"/>
    <property type="match status" value="1"/>
</dbReference>
<dbReference type="Pfam" id="PF01740">
    <property type="entry name" value="STAS"/>
    <property type="match status" value="1"/>
</dbReference>
<dbReference type="GO" id="GO:0043856">
    <property type="term" value="F:anti-sigma factor antagonist activity"/>
    <property type="evidence" value="ECO:0007669"/>
    <property type="project" value="InterPro"/>
</dbReference>
<dbReference type="InterPro" id="IPR003658">
    <property type="entry name" value="Anti-sigma_ant"/>
</dbReference>
<accession>A0A6G9XTF6</accession>
<feature type="domain" description="STAS" evidence="3">
    <location>
        <begin position="20"/>
        <end position="114"/>
    </location>
</feature>
<dbReference type="InterPro" id="IPR002645">
    <property type="entry name" value="STAS_dom"/>
</dbReference>
<evidence type="ECO:0000256" key="1">
    <source>
        <dbReference type="ARBA" id="ARBA00009013"/>
    </source>
</evidence>
<proteinExistence type="inferred from homology"/>
<evidence type="ECO:0000256" key="2">
    <source>
        <dbReference type="RuleBase" id="RU003749"/>
    </source>
</evidence>
<evidence type="ECO:0000259" key="3">
    <source>
        <dbReference type="PROSITE" id="PS50801"/>
    </source>
</evidence>
<sequence length="120" mass="12259">MSTESRVLRMRLDQCTVASVLTVGGEVDAASAPQLRAGVERALGAEPPLLVLDLSDVAFFGSAGLSVLLSAAEAMSPGVLRVVASPQVRRPIEVTGLDEVLAVFGTLDGALATDVDPSVA</sequence>